<evidence type="ECO:0000313" key="7">
    <source>
        <dbReference type="Proteomes" id="UP000694865"/>
    </source>
</evidence>
<dbReference type="PROSITE" id="PS50835">
    <property type="entry name" value="IG_LIKE"/>
    <property type="match status" value="7"/>
</dbReference>
<keyword evidence="7" id="KW-1185">Reference proteome</keyword>
<keyword evidence="3" id="KW-1015">Disulfide bond</keyword>
<keyword evidence="2" id="KW-0472">Membrane</keyword>
<proteinExistence type="predicted"/>
<dbReference type="InterPro" id="IPR013162">
    <property type="entry name" value="CD80_C2-set"/>
</dbReference>
<accession>A0ABM0MNS1</accession>
<evidence type="ECO:0000256" key="1">
    <source>
        <dbReference type="ARBA" id="ARBA00004479"/>
    </source>
</evidence>
<dbReference type="Gene3D" id="2.60.40.10">
    <property type="entry name" value="Immunoglobulins"/>
    <property type="match status" value="7"/>
</dbReference>
<dbReference type="RefSeq" id="XP_006821662.1">
    <property type="nucleotide sequence ID" value="XM_006821599.1"/>
</dbReference>
<sequence>MSNCLRQRVQETQNILSAKLVYDKRVWTTISKASDKVKGYEPGNTNSPIRSAINDVLLSAAQSPDILIGPEDTLTYVGETVVMKCTVSSGQPAWFRVVPDSSDMQLSDGTSVLNPYQIVGDQSSGEYFLQIQSVQVSDSHTYQCALFNANPPYIQASLTVIGVPPAVLAWLRDGVVQYTGTTSQTTILWNTAIERNDDGKLYKCSLQHSTLTNDISCQSVMQFDVEYDPVISVSIQSGNNQGQIKENDDFVATCVVDDSHPAVDSYSWSSSGGFTANGNMISLFNIRRTRHGSYTCTARNTFYDGSRGIRTTQLNVDVQLSCGQYVKIRPTCVVDDSHPVVESYSWIGLGWFTVNGNTISLYDIKRSIHGSYTCTARNTFYDGSRGIGTTQLNVDVQYKSTVTIEITLGEGYDLELICTDFGVPSPFKYTWNRIDNQGNTITLSEVTDTLQVYNIQPSDAGTYICTTTVKYYDDTEDISSDTTSIIVYYSPRINKEISKSGASKGDTATIVCEVDALPISDITWYNNNEYEMDNSSERILITEFVDHNIRRSILWIFNVLPESDYGVYNCTSVNRLESDSHLITLNGTSITIQITGPSDTNVIDGEDATLVCIITDIVSPYLGRWSVVAVPPLRLFTIQGTGSWTYSTGYDDVIHDGWTIITSMTDHFDLKIPNVNVEDEGTYDCGSTSETPGTVPGHYAVLSVTVPVRSVIIVGNLNSDTAYVVDGSVSTFTCKVIGTKPSADIDWFIGTQLYQGTLSVKNDGKLRDTTSVFTFTPNLDSDDNKQLQCKASNTDERSPVTTNVKLYVKGITIDVDAVYCYKLH</sequence>
<keyword evidence="5" id="KW-0393">Immunoglobulin domain</keyword>
<feature type="non-terminal residue" evidence="8">
    <location>
        <position position="824"/>
    </location>
</feature>
<evidence type="ECO:0000256" key="3">
    <source>
        <dbReference type="ARBA" id="ARBA00023157"/>
    </source>
</evidence>
<dbReference type="InterPro" id="IPR036179">
    <property type="entry name" value="Ig-like_dom_sf"/>
</dbReference>
<feature type="domain" description="Ig-like" evidence="6">
    <location>
        <begin position="491"/>
        <end position="586"/>
    </location>
</feature>
<dbReference type="PANTHER" id="PTHR11640">
    <property type="entry name" value="NEPHRIN"/>
    <property type="match status" value="1"/>
</dbReference>
<gene>
    <name evidence="8" type="primary">LOC102807198</name>
</gene>
<dbReference type="SUPFAM" id="SSF48726">
    <property type="entry name" value="Immunoglobulin"/>
    <property type="match status" value="7"/>
</dbReference>
<dbReference type="GeneID" id="102807198"/>
<keyword evidence="4" id="KW-0325">Glycoprotein</keyword>
<dbReference type="Pfam" id="PF13927">
    <property type="entry name" value="Ig_3"/>
    <property type="match status" value="2"/>
</dbReference>
<feature type="domain" description="Ig-like" evidence="6">
    <location>
        <begin position="323"/>
        <end position="395"/>
    </location>
</feature>
<feature type="domain" description="Ig-like" evidence="6">
    <location>
        <begin position="588"/>
        <end position="696"/>
    </location>
</feature>
<feature type="domain" description="Ig-like" evidence="6">
    <location>
        <begin position="410"/>
        <end position="479"/>
    </location>
</feature>
<dbReference type="InterPro" id="IPR013783">
    <property type="entry name" value="Ig-like_fold"/>
</dbReference>
<dbReference type="PANTHER" id="PTHR11640:SF31">
    <property type="entry name" value="IRREGULAR CHIASM C-ROUGHEST PROTEIN-RELATED"/>
    <property type="match status" value="1"/>
</dbReference>
<evidence type="ECO:0000256" key="5">
    <source>
        <dbReference type="ARBA" id="ARBA00023319"/>
    </source>
</evidence>
<reference evidence="8" key="1">
    <citation type="submission" date="2025-08" db="UniProtKB">
        <authorList>
            <consortium name="RefSeq"/>
        </authorList>
    </citation>
    <scope>IDENTIFICATION</scope>
    <source>
        <tissue evidence="8">Testes</tissue>
    </source>
</reference>
<dbReference type="InterPro" id="IPR051275">
    <property type="entry name" value="Cell_adhesion_signaling"/>
</dbReference>
<dbReference type="InterPro" id="IPR003599">
    <property type="entry name" value="Ig_sub"/>
</dbReference>
<dbReference type="SMART" id="SM00408">
    <property type="entry name" value="IGc2"/>
    <property type="match status" value="4"/>
</dbReference>
<dbReference type="InterPro" id="IPR003598">
    <property type="entry name" value="Ig_sub2"/>
</dbReference>
<feature type="domain" description="Ig-like" evidence="6">
    <location>
        <begin position="64"/>
        <end position="159"/>
    </location>
</feature>
<comment type="subcellular location">
    <subcellularLocation>
        <location evidence="1">Membrane</location>
        <topology evidence="1">Single-pass type I membrane protein</topology>
    </subcellularLocation>
</comment>
<feature type="domain" description="Ig-like" evidence="6">
    <location>
        <begin position="229"/>
        <end position="317"/>
    </location>
</feature>
<dbReference type="SMART" id="SM00409">
    <property type="entry name" value="IG"/>
    <property type="match status" value="7"/>
</dbReference>
<evidence type="ECO:0000259" key="6">
    <source>
        <dbReference type="PROSITE" id="PS50835"/>
    </source>
</evidence>
<feature type="domain" description="Ig-like" evidence="6">
    <location>
        <begin position="707"/>
        <end position="801"/>
    </location>
</feature>
<protein>
    <submittedName>
        <fullName evidence="8">Hemicentin-2-like</fullName>
    </submittedName>
</protein>
<organism evidence="7 8">
    <name type="scientific">Saccoglossus kowalevskii</name>
    <name type="common">Acorn worm</name>
    <dbReference type="NCBI Taxonomy" id="10224"/>
    <lineage>
        <taxon>Eukaryota</taxon>
        <taxon>Metazoa</taxon>
        <taxon>Hemichordata</taxon>
        <taxon>Enteropneusta</taxon>
        <taxon>Harrimaniidae</taxon>
        <taxon>Saccoglossus</taxon>
    </lineage>
</organism>
<dbReference type="InterPro" id="IPR007110">
    <property type="entry name" value="Ig-like_dom"/>
</dbReference>
<dbReference type="Proteomes" id="UP000694865">
    <property type="component" value="Unplaced"/>
</dbReference>
<dbReference type="Pfam" id="PF08205">
    <property type="entry name" value="C2-set_2"/>
    <property type="match status" value="1"/>
</dbReference>
<evidence type="ECO:0000256" key="2">
    <source>
        <dbReference type="ARBA" id="ARBA00023136"/>
    </source>
</evidence>
<evidence type="ECO:0000313" key="8">
    <source>
        <dbReference type="RefSeq" id="XP_006821662.1"/>
    </source>
</evidence>
<name>A0ABM0MNS1_SACKO</name>
<evidence type="ECO:0000256" key="4">
    <source>
        <dbReference type="ARBA" id="ARBA00023180"/>
    </source>
</evidence>